<evidence type="ECO:0000313" key="1">
    <source>
        <dbReference type="EMBL" id="ESA13392.1"/>
    </source>
</evidence>
<proteinExistence type="predicted"/>
<gene>
    <name evidence="1" type="ORF">GLOINDRAFT_84479</name>
</gene>
<sequence>MCYKHLVLANVLYDTQLCMTMIEILSLEMSHADHFHIKRILCNVNRNTSFCQNLMYHVQDALPLVSDATLADADRGVAPLANAEAEPLANGGVVSSANVQTTVL</sequence>
<reference evidence="1" key="1">
    <citation type="submission" date="2013-07" db="EMBL/GenBank/DDBJ databases">
        <title>The genome of an arbuscular mycorrhizal fungus provides insights into the evolution of the oldest plant symbiosis.</title>
        <authorList>
            <consortium name="DOE Joint Genome Institute"/>
            <person name="Tisserant E."/>
            <person name="Malbreil M."/>
            <person name="Kuo A."/>
            <person name="Kohler A."/>
            <person name="Symeonidi A."/>
            <person name="Balestrini R."/>
            <person name="Charron P."/>
            <person name="Duensing N."/>
            <person name="Frei-dit-Frey N."/>
            <person name="Gianinazzi-Pearson V."/>
            <person name="Gilbert B."/>
            <person name="Handa Y."/>
            <person name="Hijri M."/>
            <person name="Kaul R."/>
            <person name="Kawaguchi M."/>
            <person name="Krajinski F."/>
            <person name="Lammers P."/>
            <person name="Lapierre D."/>
            <person name="Masclaux F.G."/>
            <person name="Murat C."/>
            <person name="Morin E."/>
            <person name="Ndikumana S."/>
            <person name="Pagni M."/>
            <person name="Petitpierre D."/>
            <person name="Requena N."/>
            <person name="Rosikiewicz P."/>
            <person name="Riley R."/>
            <person name="Saito K."/>
            <person name="San Clemente H."/>
            <person name="Shapiro H."/>
            <person name="van Tuinen D."/>
            <person name="Becard G."/>
            <person name="Bonfante P."/>
            <person name="Paszkowski U."/>
            <person name="Shachar-Hill Y."/>
            <person name="Young J.P."/>
            <person name="Sanders I.R."/>
            <person name="Henrissat B."/>
            <person name="Rensing S.A."/>
            <person name="Grigoriev I.V."/>
            <person name="Corradi N."/>
            <person name="Roux C."/>
            <person name="Martin F."/>
        </authorList>
    </citation>
    <scope>NUCLEOTIDE SEQUENCE</scope>
    <source>
        <strain evidence="1">DAOM 197198</strain>
    </source>
</reference>
<name>U9U135_RHIID</name>
<dbReference type="AlphaFoldDB" id="U9U135"/>
<accession>U9U135</accession>
<dbReference type="HOGENOM" id="CLU_2251466_0_0_1"/>
<dbReference type="EMBL" id="KI283951">
    <property type="protein sequence ID" value="ESA13392.1"/>
    <property type="molecule type" value="Genomic_DNA"/>
</dbReference>
<organism evidence="1">
    <name type="scientific">Rhizophagus irregularis (strain DAOM 181602 / DAOM 197198 / MUCL 43194)</name>
    <name type="common">Arbuscular mycorrhizal fungus</name>
    <name type="synonym">Glomus intraradices</name>
    <dbReference type="NCBI Taxonomy" id="747089"/>
    <lineage>
        <taxon>Eukaryota</taxon>
        <taxon>Fungi</taxon>
        <taxon>Fungi incertae sedis</taxon>
        <taxon>Mucoromycota</taxon>
        <taxon>Glomeromycotina</taxon>
        <taxon>Glomeromycetes</taxon>
        <taxon>Glomerales</taxon>
        <taxon>Glomeraceae</taxon>
        <taxon>Rhizophagus</taxon>
    </lineage>
</organism>
<protein>
    <submittedName>
        <fullName evidence="1">Uncharacterized protein</fullName>
    </submittedName>
</protein>